<dbReference type="EMBL" id="LXQA010032132">
    <property type="protein sequence ID" value="MCH96355.1"/>
    <property type="molecule type" value="Genomic_DNA"/>
</dbReference>
<proteinExistence type="predicted"/>
<evidence type="ECO:0000313" key="1">
    <source>
        <dbReference type="EMBL" id="MCH96355.1"/>
    </source>
</evidence>
<accession>A0A392NB55</accession>
<organism evidence="1 2">
    <name type="scientific">Trifolium medium</name>
    <dbReference type="NCBI Taxonomy" id="97028"/>
    <lineage>
        <taxon>Eukaryota</taxon>
        <taxon>Viridiplantae</taxon>
        <taxon>Streptophyta</taxon>
        <taxon>Embryophyta</taxon>
        <taxon>Tracheophyta</taxon>
        <taxon>Spermatophyta</taxon>
        <taxon>Magnoliopsida</taxon>
        <taxon>eudicotyledons</taxon>
        <taxon>Gunneridae</taxon>
        <taxon>Pentapetalae</taxon>
        <taxon>rosids</taxon>
        <taxon>fabids</taxon>
        <taxon>Fabales</taxon>
        <taxon>Fabaceae</taxon>
        <taxon>Papilionoideae</taxon>
        <taxon>50 kb inversion clade</taxon>
        <taxon>NPAAA clade</taxon>
        <taxon>Hologalegina</taxon>
        <taxon>IRL clade</taxon>
        <taxon>Trifolieae</taxon>
        <taxon>Trifolium</taxon>
    </lineage>
</organism>
<name>A0A392NB55_9FABA</name>
<reference evidence="1 2" key="1">
    <citation type="journal article" date="2018" name="Front. Plant Sci.">
        <title>Red Clover (Trifolium pratense) and Zigzag Clover (T. medium) - A Picture of Genomic Similarities and Differences.</title>
        <authorList>
            <person name="Dluhosova J."/>
            <person name="Istvanek J."/>
            <person name="Nedelnik J."/>
            <person name="Repkova J."/>
        </authorList>
    </citation>
    <scope>NUCLEOTIDE SEQUENCE [LARGE SCALE GENOMIC DNA]</scope>
    <source>
        <strain evidence="2">cv. 10/8</strain>
        <tissue evidence="1">Leaf</tissue>
    </source>
</reference>
<dbReference type="AlphaFoldDB" id="A0A392NB55"/>
<dbReference type="Proteomes" id="UP000265520">
    <property type="component" value="Unassembled WGS sequence"/>
</dbReference>
<gene>
    <name evidence="1" type="ORF">A2U01_0017340</name>
</gene>
<sequence>MENSQFIIGDGTTISFWTDCWCSDHSFAQSLHIPVQVLHHLNSKVSDYIQGNHWHLPPDVEAIFPNLRQILEQVTIPLKQKPDSLAWKEEIWLLCDRNWQAQCKVVILACLINILSTIWMVRNQARFKNKSIHWKSAVTIINSSVSLSGNLSKKTYHASMRDFSILKKFKVSVHPPRAPTITEVLWHPPPLDWLKCNTDGASNNTSSA</sequence>
<evidence type="ECO:0000313" key="2">
    <source>
        <dbReference type="Proteomes" id="UP000265520"/>
    </source>
</evidence>
<keyword evidence="2" id="KW-1185">Reference proteome</keyword>
<comment type="caution">
    <text evidence="1">The sequence shown here is derived from an EMBL/GenBank/DDBJ whole genome shotgun (WGS) entry which is preliminary data.</text>
</comment>
<feature type="non-terminal residue" evidence="1">
    <location>
        <position position="208"/>
    </location>
</feature>
<protein>
    <submittedName>
        <fullName evidence="1">Glycerol-3-phosphate dehydrogenase</fullName>
    </submittedName>
</protein>